<dbReference type="PANTHER" id="PTHR32166">
    <property type="entry name" value="OSJNBA0013A04.12 PROTEIN"/>
    <property type="match status" value="1"/>
</dbReference>
<organism evidence="6 7">
    <name type="scientific">Haematococcus lacustris</name>
    <name type="common">Green alga</name>
    <name type="synonym">Haematococcus pluvialis</name>
    <dbReference type="NCBI Taxonomy" id="44745"/>
    <lineage>
        <taxon>Eukaryota</taxon>
        <taxon>Viridiplantae</taxon>
        <taxon>Chlorophyta</taxon>
        <taxon>core chlorophytes</taxon>
        <taxon>Chlorophyceae</taxon>
        <taxon>CS clade</taxon>
        <taxon>Chlamydomonadales</taxon>
        <taxon>Haematococcaceae</taxon>
        <taxon>Haematococcus</taxon>
    </lineage>
</organism>
<gene>
    <name evidence="6" type="ORF">HaLaN_23731</name>
</gene>
<evidence type="ECO:0000256" key="3">
    <source>
        <dbReference type="ARBA" id="ARBA00022695"/>
    </source>
</evidence>
<dbReference type="InterPro" id="IPR042087">
    <property type="entry name" value="DNA_pol_B_thumb"/>
</dbReference>
<name>A0A6A0A4J5_HAELA</name>
<evidence type="ECO:0000313" key="6">
    <source>
        <dbReference type="EMBL" id="GFH25722.1"/>
    </source>
</evidence>
<dbReference type="EC" id="2.7.7.7" evidence="1"/>
<sequence>MEPSPTRQRASRNASQEMVTKEMIDNTALQRLDNELAPMRAERASYGCSVSFNGYTDEFARSMLNATVTTPSGSMLESAMDTDNNKWTSLYLKERLKTVIMRVGVEDVVAVISDNAANCVAAGKMLEEDEELRVFSIPCGSDTLYLLLEDIGKLVLAELPNTLRQATAAGRAFEDEAQASGAQPSSLLVKGVRSMWRQSAPIVQQVLGGALRRILMDQDIPAATAFAQEQIQRLLSGQVQLWELVMTGGLWRITGSQVAQAALEASGAAPAGGGRGVREEVRGPHATLAVKLAQRDPGTTFLLGQRLPFILLA</sequence>
<evidence type="ECO:0000259" key="5">
    <source>
        <dbReference type="Pfam" id="PF04937"/>
    </source>
</evidence>
<evidence type="ECO:0000256" key="1">
    <source>
        <dbReference type="ARBA" id="ARBA00012417"/>
    </source>
</evidence>
<evidence type="ECO:0000256" key="4">
    <source>
        <dbReference type="ARBA" id="ARBA00022932"/>
    </source>
</evidence>
<proteinExistence type="predicted"/>
<dbReference type="Proteomes" id="UP000485058">
    <property type="component" value="Unassembled WGS sequence"/>
</dbReference>
<keyword evidence="3" id="KW-0548">Nucleotidyltransferase</keyword>
<comment type="caution">
    <text evidence="6">The sequence shown here is derived from an EMBL/GenBank/DDBJ whole genome shotgun (WGS) entry which is preliminary data.</text>
</comment>
<keyword evidence="7" id="KW-1185">Reference proteome</keyword>
<dbReference type="SUPFAM" id="SSF56672">
    <property type="entry name" value="DNA/RNA polymerases"/>
    <property type="match status" value="1"/>
</dbReference>
<reference evidence="6 7" key="1">
    <citation type="submission" date="2020-02" db="EMBL/GenBank/DDBJ databases">
        <title>Draft genome sequence of Haematococcus lacustris strain NIES-144.</title>
        <authorList>
            <person name="Morimoto D."/>
            <person name="Nakagawa S."/>
            <person name="Yoshida T."/>
            <person name="Sawayama S."/>
        </authorList>
    </citation>
    <scope>NUCLEOTIDE SEQUENCE [LARGE SCALE GENOMIC DNA]</scope>
    <source>
        <strain evidence="6 7">NIES-144</strain>
    </source>
</reference>
<evidence type="ECO:0000256" key="2">
    <source>
        <dbReference type="ARBA" id="ARBA00022679"/>
    </source>
</evidence>
<accession>A0A6A0A4J5</accession>
<dbReference type="GO" id="GO:0003887">
    <property type="term" value="F:DNA-directed DNA polymerase activity"/>
    <property type="evidence" value="ECO:0007669"/>
    <property type="project" value="UniProtKB-KW"/>
</dbReference>
<feature type="domain" description="DUF659" evidence="5">
    <location>
        <begin position="27"/>
        <end position="155"/>
    </location>
</feature>
<evidence type="ECO:0000313" key="7">
    <source>
        <dbReference type="Proteomes" id="UP000485058"/>
    </source>
</evidence>
<protein>
    <recommendedName>
        <fullName evidence="1">DNA-directed DNA polymerase</fullName>
        <ecNumber evidence="1">2.7.7.7</ecNumber>
    </recommendedName>
</protein>
<dbReference type="InterPro" id="IPR043502">
    <property type="entry name" value="DNA/RNA_pol_sf"/>
</dbReference>
<feature type="non-terminal residue" evidence="6">
    <location>
        <position position="313"/>
    </location>
</feature>
<keyword evidence="2" id="KW-0808">Transferase</keyword>
<dbReference type="EMBL" id="BLLF01002900">
    <property type="protein sequence ID" value="GFH25722.1"/>
    <property type="molecule type" value="Genomic_DNA"/>
</dbReference>
<dbReference type="AlphaFoldDB" id="A0A6A0A4J5"/>
<dbReference type="PANTHER" id="PTHR32166:SF123">
    <property type="entry name" value="BED-TYPE DOMAIN-CONTAINING PROTEIN"/>
    <property type="match status" value="1"/>
</dbReference>
<dbReference type="InterPro" id="IPR007021">
    <property type="entry name" value="DUF659"/>
</dbReference>
<keyword evidence="4" id="KW-0239">DNA-directed DNA polymerase</keyword>
<dbReference type="Pfam" id="PF04937">
    <property type="entry name" value="DUF659"/>
    <property type="match status" value="1"/>
</dbReference>
<dbReference type="Gene3D" id="1.10.132.60">
    <property type="entry name" value="DNA polymerase family B, C-terminal domain"/>
    <property type="match status" value="1"/>
</dbReference>